<evidence type="ECO:0000259" key="1">
    <source>
        <dbReference type="Pfam" id="PF18974"/>
    </source>
</evidence>
<dbReference type="AlphaFoldDB" id="A0A6M8SJK2"/>
<reference evidence="2 3" key="1">
    <citation type="submission" date="2020-05" db="EMBL/GenBank/DDBJ databases">
        <title>Complete genome sequence of Deefgea sp. D17.</title>
        <authorList>
            <person name="Bae J.-W."/>
            <person name="Han J.E."/>
        </authorList>
    </citation>
    <scope>NUCLEOTIDE SEQUENCE [LARGE SCALE GENOMIC DNA]</scope>
    <source>
        <strain evidence="2 3">D17</strain>
    </source>
</reference>
<feature type="domain" description="DUF5710" evidence="1">
    <location>
        <begin position="10"/>
        <end position="52"/>
    </location>
</feature>
<evidence type="ECO:0000313" key="3">
    <source>
        <dbReference type="Proteomes" id="UP000504844"/>
    </source>
</evidence>
<dbReference type="KEGG" id="dee:HQN60_09675"/>
<dbReference type="InterPro" id="IPR043764">
    <property type="entry name" value="DUF5710"/>
</dbReference>
<name>A0A6M8SJK2_9NEIS</name>
<proteinExistence type="predicted"/>
<accession>A0A6M8SJK2</accession>
<organism evidence="2 3">
    <name type="scientific">Deefgea piscis</name>
    <dbReference type="NCBI Taxonomy" id="2739061"/>
    <lineage>
        <taxon>Bacteria</taxon>
        <taxon>Pseudomonadati</taxon>
        <taxon>Pseudomonadota</taxon>
        <taxon>Betaproteobacteria</taxon>
        <taxon>Neisseriales</taxon>
        <taxon>Chitinibacteraceae</taxon>
        <taxon>Deefgea</taxon>
    </lineage>
</organism>
<dbReference type="Pfam" id="PF18974">
    <property type="entry name" value="DUF5710"/>
    <property type="match status" value="1"/>
</dbReference>
<protein>
    <recommendedName>
        <fullName evidence="1">DUF5710 domain-containing protein</fullName>
    </recommendedName>
</protein>
<dbReference type="EMBL" id="CP054143">
    <property type="protein sequence ID" value="QKJ65245.1"/>
    <property type="molecule type" value="Genomic_DNA"/>
</dbReference>
<dbReference type="Proteomes" id="UP000504844">
    <property type="component" value="Chromosome"/>
</dbReference>
<sequence>MVAGHSKAQVYLKVPFKEKDQAKALGARFDPDAKAWYVPHGVDVGRFVRWLPESLAQFAAPELSAAPAKKAKPSVAKSPIAKSPAVLTTPLPALRPLLPASSDPNDPPWDV</sequence>
<gene>
    <name evidence="2" type="ORF">HQN60_09675</name>
</gene>
<evidence type="ECO:0000313" key="2">
    <source>
        <dbReference type="EMBL" id="QKJ65245.1"/>
    </source>
</evidence>
<dbReference type="RefSeq" id="WP_173531755.1">
    <property type="nucleotide sequence ID" value="NZ_CP054143.1"/>
</dbReference>
<keyword evidence="3" id="KW-1185">Reference proteome</keyword>